<dbReference type="InParanoid" id="Q6R992"/>
<evidence type="ECO:0000313" key="2">
    <source>
        <dbReference type="Proteomes" id="UP000007305"/>
    </source>
</evidence>
<proteinExistence type="predicted"/>
<name>Q6R992_MAIZE</name>
<dbReference type="HOGENOM" id="CLU_2112438_0_0_1"/>
<dbReference type="RefSeq" id="YP_588416.1">
    <property type="nucleotide sequence ID" value="NC_007982.1"/>
</dbReference>
<gene>
    <name evidence="1" type="primary">orf115-e</name>
</gene>
<dbReference type="EMBL" id="AY506529">
    <property type="protein sequence ID" value="AAR91141.1"/>
    <property type="molecule type" value="Genomic_DNA"/>
</dbReference>
<geneLocation type="mitochondrion" evidence="1"/>
<evidence type="ECO:0000313" key="1">
    <source>
        <dbReference type="EMBL" id="AAR91141.1"/>
    </source>
</evidence>
<reference evidence="1 2" key="1">
    <citation type="journal article" date="2004" name="Plant Physiol.">
        <title>Sequence and comparative analysis of the maize NB mitochondrial genome.</title>
        <authorList>
            <person name="Clifton S.W."/>
            <person name="Minx P."/>
            <person name="Fauron C.M.-R."/>
            <person name="Gibson M."/>
            <person name="Allen J.O."/>
            <person name="Sun H."/>
            <person name="Thompson M."/>
            <person name="Barbazuk W.B."/>
            <person name="Kanuganti S."/>
            <person name="Tayloe C."/>
            <person name="Meyer L."/>
            <person name="Wilson R.K."/>
            <person name="Newton K.J."/>
        </authorList>
    </citation>
    <scope>NUCLEOTIDE SEQUENCE</scope>
    <source>
        <strain evidence="2">cv. B37N</strain>
    </source>
</reference>
<sequence>MRRSFITLAQSGFPPVRVHIEFIGGFNISSISPSRQALILPMSLTESIEVGPLLISKSKLSHWVATPCWVAPRIWYIVGLQRWRTSSFDRISLLECCWYFEYLFHPWYWIRRLCM</sequence>
<accession>Q6R992</accession>
<dbReference type="GeneID" id="4055875"/>
<dbReference type="AlphaFoldDB" id="Q6R992"/>
<protein>
    <submittedName>
        <fullName evidence="1">Uncharacterized protein orf115-e</fullName>
    </submittedName>
</protein>
<dbReference type="PaxDb" id="4577-GRMZM2G549254_P01"/>
<keyword evidence="1" id="KW-0496">Mitochondrion</keyword>
<dbReference type="Proteomes" id="UP000007305">
    <property type="component" value="Mitochondrion"/>
</dbReference>
<keyword evidence="2" id="KW-1185">Reference proteome</keyword>
<organism evidence="1 2">
    <name type="scientific">Zea mays</name>
    <name type="common">Maize</name>
    <dbReference type="NCBI Taxonomy" id="4577"/>
    <lineage>
        <taxon>Eukaryota</taxon>
        <taxon>Viridiplantae</taxon>
        <taxon>Streptophyta</taxon>
        <taxon>Embryophyta</taxon>
        <taxon>Tracheophyta</taxon>
        <taxon>Spermatophyta</taxon>
        <taxon>Magnoliopsida</taxon>
        <taxon>Liliopsida</taxon>
        <taxon>Poales</taxon>
        <taxon>Poaceae</taxon>
        <taxon>PACMAD clade</taxon>
        <taxon>Panicoideae</taxon>
        <taxon>Andropogonodae</taxon>
        <taxon>Andropogoneae</taxon>
        <taxon>Tripsacinae</taxon>
        <taxon>Zea</taxon>
    </lineage>
</organism>